<dbReference type="EMBL" id="CP125967">
    <property type="protein sequence ID" value="WWO40070.1"/>
    <property type="molecule type" value="Genomic_DNA"/>
</dbReference>
<proteinExistence type="predicted"/>
<sequence length="81" mass="8626">MPDDGAAHDTAPYPHAISLAFWNSLIHIPLTGKLEKSMNSICSLPCGSRSHDFNLTINATYIAGLATSRVNTDKNSIGING</sequence>
<evidence type="ECO:0000313" key="2">
    <source>
        <dbReference type="Proteomes" id="UP001379444"/>
    </source>
</evidence>
<reference evidence="1 2" key="1">
    <citation type="journal article" date="2024" name="Front. Plant Sci.">
        <title>Comprehensive phenomic and genomic studies of the species, Pectobacterium cacticida and proposal for reclassification as Alcorniella cacticida comb. nov.</title>
        <authorList>
            <person name="Jonca J."/>
            <person name="Pirhonen M."/>
            <person name="Waleron M.M."/>
            <person name="Gawor J."/>
            <person name="Mrozik A."/>
            <person name="Smoktunowicz M."/>
            <person name="Waleron K."/>
            <person name="Waleron M."/>
        </authorList>
    </citation>
    <scope>NUCLEOTIDE SEQUENCE [LARGE SCALE GENOMIC DNA]</scope>
    <source>
        <strain evidence="1 2">DPMP6</strain>
    </source>
</reference>
<accession>A0ABZ2GHE6</accession>
<dbReference type="Proteomes" id="UP001379444">
    <property type="component" value="Chromosome"/>
</dbReference>
<evidence type="ECO:0000313" key="1">
    <source>
        <dbReference type="EMBL" id="WWO40070.1"/>
    </source>
</evidence>
<organism evidence="1 2">
    <name type="scientific">Pectobacterium cacticida</name>
    <dbReference type="NCBI Taxonomy" id="69221"/>
    <lineage>
        <taxon>Bacteria</taxon>
        <taxon>Pseudomonadati</taxon>
        <taxon>Pseudomonadota</taxon>
        <taxon>Gammaproteobacteria</taxon>
        <taxon>Enterobacterales</taxon>
        <taxon>Pectobacteriaceae</taxon>
        <taxon>Pectobacterium</taxon>
    </lineage>
</organism>
<name>A0ABZ2GHE6_9GAMM</name>
<gene>
    <name evidence="1" type="ORF">QNA12_09000</name>
</gene>
<dbReference type="RefSeq" id="WP_264495949.1">
    <property type="nucleotide sequence ID" value="NZ_CP109947.1"/>
</dbReference>
<keyword evidence="2" id="KW-1185">Reference proteome</keyword>
<protein>
    <submittedName>
        <fullName evidence="1">Uncharacterized protein</fullName>
    </submittedName>
</protein>